<organism evidence="2 3">
    <name type="scientific">Perca fluviatilis</name>
    <name type="common">European perch</name>
    <dbReference type="NCBI Taxonomy" id="8168"/>
    <lineage>
        <taxon>Eukaryota</taxon>
        <taxon>Metazoa</taxon>
        <taxon>Chordata</taxon>
        <taxon>Craniata</taxon>
        <taxon>Vertebrata</taxon>
        <taxon>Euteleostomi</taxon>
        <taxon>Actinopterygii</taxon>
        <taxon>Neopterygii</taxon>
        <taxon>Teleostei</taxon>
        <taxon>Neoteleostei</taxon>
        <taxon>Acanthomorphata</taxon>
        <taxon>Eupercaria</taxon>
        <taxon>Perciformes</taxon>
        <taxon>Percoidei</taxon>
        <taxon>Percidae</taxon>
        <taxon>Percinae</taxon>
        <taxon>Perca</taxon>
    </lineage>
</organism>
<feature type="region of interest" description="Disordered" evidence="1">
    <location>
        <begin position="129"/>
        <end position="155"/>
    </location>
</feature>
<gene>
    <name evidence="2" type="ORF">PFLUV_G00206970</name>
</gene>
<reference evidence="2 3" key="1">
    <citation type="submission" date="2019-06" db="EMBL/GenBank/DDBJ databases">
        <title>A chromosome-scale genome assembly of the European perch, Perca fluviatilis.</title>
        <authorList>
            <person name="Roques C."/>
            <person name="Zahm M."/>
            <person name="Cabau C."/>
            <person name="Klopp C."/>
            <person name="Bouchez O."/>
            <person name="Donnadieu C."/>
            <person name="Kuhl H."/>
            <person name="Gislard M."/>
            <person name="Guendouz S."/>
            <person name="Journot L."/>
            <person name="Haffray P."/>
            <person name="Bestin A."/>
            <person name="Morvezen R."/>
            <person name="Feron R."/>
            <person name="Wen M."/>
            <person name="Jouanno E."/>
            <person name="Herpin A."/>
            <person name="Schartl M."/>
            <person name="Postlethwait J."/>
            <person name="Schaerlinger B."/>
            <person name="Chardard D."/>
            <person name="Lecocq T."/>
            <person name="Poncet C."/>
            <person name="Jaffrelo L."/>
            <person name="Lampietro C."/>
            <person name="Guiguen Y."/>
        </authorList>
    </citation>
    <scope>NUCLEOTIDE SEQUENCE [LARGE SCALE GENOMIC DNA]</scope>
    <source>
        <tissue evidence="2">Blood</tissue>
    </source>
</reference>
<evidence type="ECO:0000313" key="2">
    <source>
        <dbReference type="EMBL" id="KAF1376184.1"/>
    </source>
</evidence>
<accession>A0A6A5EJS6</accession>
<feature type="non-terminal residue" evidence="2">
    <location>
        <position position="155"/>
    </location>
</feature>
<dbReference type="EMBL" id="VHII01000018">
    <property type="protein sequence ID" value="KAF1376184.1"/>
    <property type="molecule type" value="Genomic_DNA"/>
</dbReference>
<feature type="compositionally biased region" description="Basic residues" evidence="1">
    <location>
        <begin position="135"/>
        <end position="146"/>
    </location>
</feature>
<dbReference type="AlphaFoldDB" id="A0A6A5EJS6"/>
<protein>
    <submittedName>
        <fullName evidence="2">Uncharacterized protein</fullName>
    </submittedName>
</protein>
<keyword evidence="3" id="KW-1185">Reference proteome</keyword>
<name>A0A6A5EJS6_PERFL</name>
<comment type="caution">
    <text evidence="2">The sequence shown here is derived from an EMBL/GenBank/DDBJ whole genome shotgun (WGS) entry which is preliminary data.</text>
</comment>
<sequence length="155" mass="16679">MRQPCGMKPSFLLEKLHAMGYKPLLLLQKDGKKPAITSLTPRCELDPLATQHLSKMTAFYELVCAGWKASEDTFLTLTLTPCDEQGTSVEAGPEGLVEEAGLEGPAVEAGPEGLVEAVEAGLESLVEEAGEIHLPKKGSTGKRKRKSEAQMDKSK</sequence>
<evidence type="ECO:0000313" key="3">
    <source>
        <dbReference type="Proteomes" id="UP000465112"/>
    </source>
</evidence>
<dbReference type="Proteomes" id="UP000465112">
    <property type="component" value="Unassembled WGS sequence"/>
</dbReference>
<proteinExistence type="predicted"/>
<evidence type="ECO:0000256" key="1">
    <source>
        <dbReference type="SAM" id="MobiDB-lite"/>
    </source>
</evidence>